<evidence type="ECO:0000313" key="4">
    <source>
        <dbReference type="Proteomes" id="UP000054007"/>
    </source>
</evidence>
<feature type="transmembrane region" description="Helical" evidence="2">
    <location>
        <begin position="128"/>
        <end position="153"/>
    </location>
</feature>
<sequence length="356" mass="39103">MTSSVFPSAASQVGSALIHLFGVSILAHCFSQRLMLERIGSWADLRSIPWPRICLLLIFLDSWCFLCAGGILIFGIGLETKDTICAAGIFICVIFYSTSKLLIYAFLIERVYIVWSPANLVGRLKSRVYIISLITVISYGAVIILMVIGRIAYLRETDQACIIGLKSFSSIPLLAYDLYITIFLTTLFLWPLLRRNGPGMNDRVKQMGKRALLASGIALATSTVNIAILAAMRGHQLGWVCLGSCGADVIVNASSLFWASGKGSADSFDERPAVSSNRRLSRSTEPRSLYISSRPERRSAMGPITPPDSPAKSFWWNKKEDHEHDAGVQITITTDTVAMEDYASSNKIQDDSGETV</sequence>
<protein>
    <recommendedName>
        <fullName evidence="5">Transmembrane protein</fullName>
    </recommendedName>
</protein>
<reference evidence="3 4" key="1">
    <citation type="journal article" date="2015" name="Fungal Genet. Biol.">
        <title>Evolution of novel wood decay mechanisms in Agaricales revealed by the genome sequences of Fistulina hepatica and Cylindrobasidium torrendii.</title>
        <authorList>
            <person name="Floudas D."/>
            <person name="Held B.W."/>
            <person name="Riley R."/>
            <person name="Nagy L.G."/>
            <person name="Koehler G."/>
            <person name="Ransdell A.S."/>
            <person name="Younus H."/>
            <person name="Chow J."/>
            <person name="Chiniquy J."/>
            <person name="Lipzen A."/>
            <person name="Tritt A."/>
            <person name="Sun H."/>
            <person name="Haridas S."/>
            <person name="LaButti K."/>
            <person name="Ohm R.A."/>
            <person name="Kues U."/>
            <person name="Blanchette R.A."/>
            <person name="Grigoriev I.V."/>
            <person name="Minto R.E."/>
            <person name="Hibbett D.S."/>
        </authorList>
    </citation>
    <scope>NUCLEOTIDE SEQUENCE [LARGE SCALE GENOMIC DNA]</scope>
    <source>
        <strain evidence="3 4">FP15055 ss-10</strain>
    </source>
</reference>
<evidence type="ECO:0008006" key="5">
    <source>
        <dbReference type="Google" id="ProtNLM"/>
    </source>
</evidence>
<feature type="transmembrane region" description="Helical" evidence="2">
    <location>
        <begin position="173"/>
        <end position="190"/>
    </location>
</feature>
<feature type="transmembrane region" description="Helical" evidence="2">
    <location>
        <begin position="84"/>
        <end position="107"/>
    </location>
</feature>
<dbReference type="EMBL" id="KN880512">
    <property type="protein sequence ID" value="KIY68012.1"/>
    <property type="molecule type" value="Genomic_DNA"/>
</dbReference>
<organism evidence="3 4">
    <name type="scientific">Cylindrobasidium torrendii FP15055 ss-10</name>
    <dbReference type="NCBI Taxonomy" id="1314674"/>
    <lineage>
        <taxon>Eukaryota</taxon>
        <taxon>Fungi</taxon>
        <taxon>Dikarya</taxon>
        <taxon>Basidiomycota</taxon>
        <taxon>Agaricomycotina</taxon>
        <taxon>Agaricomycetes</taxon>
        <taxon>Agaricomycetidae</taxon>
        <taxon>Agaricales</taxon>
        <taxon>Marasmiineae</taxon>
        <taxon>Physalacriaceae</taxon>
        <taxon>Cylindrobasidium</taxon>
    </lineage>
</organism>
<dbReference type="PANTHER" id="PTHR38848:SF3">
    <property type="entry name" value="G-PROTEIN COUPLED RECEPTORS FAMILY 3 PROFILE DOMAIN-CONTAINING PROTEIN"/>
    <property type="match status" value="1"/>
</dbReference>
<accession>A0A0D7BBV1</accession>
<feature type="transmembrane region" description="Helical" evidence="2">
    <location>
        <begin position="53"/>
        <end position="78"/>
    </location>
</feature>
<dbReference type="AlphaFoldDB" id="A0A0D7BBV1"/>
<name>A0A0D7BBV1_9AGAR</name>
<gene>
    <name evidence="3" type="ORF">CYLTODRAFT_443664</name>
</gene>
<feature type="transmembrane region" description="Helical" evidence="2">
    <location>
        <begin position="211"/>
        <end position="231"/>
    </location>
</feature>
<dbReference type="PANTHER" id="PTHR38848">
    <property type="entry name" value="G-PROTEIN COUPLED RECEPTORS FAMILY 3 PROFILE DOMAIN-CONTAINING PROTEIN"/>
    <property type="match status" value="1"/>
</dbReference>
<feature type="region of interest" description="Disordered" evidence="1">
    <location>
        <begin position="263"/>
        <end position="314"/>
    </location>
</feature>
<dbReference type="OrthoDB" id="3210850at2759"/>
<dbReference type="Proteomes" id="UP000054007">
    <property type="component" value="Unassembled WGS sequence"/>
</dbReference>
<keyword evidence="2" id="KW-0812">Transmembrane</keyword>
<feature type="transmembrane region" description="Helical" evidence="2">
    <location>
        <begin position="12"/>
        <end position="32"/>
    </location>
</feature>
<evidence type="ECO:0000256" key="2">
    <source>
        <dbReference type="SAM" id="Phobius"/>
    </source>
</evidence>
<keyword evidence="2" id="KW-1133">Transmembrane helix</keyword>
<evidence type="ECO:0000256" key="1">
    <source>
        <dbReference type="SAM" id="MobiDB-lite"/>
    </source>
</evidence>
<keyword evidence="2" id="KW-0472">Membrane</keyword>
<proteinExistence type="predicted"/>
<evidence type="ECO:0000313" key="3">
    <source>
        <dbReference type="EMBL" id="KIY68012.1"/>
    </source>
</evidence>
<keyword evidence="4" id="KW-1185">Reference proteome</keyword>